<reference evidence="1" key="1">
    <citation type="journal article" date="2020" name="Nature">
        <title>Giant virus diversity and host interactions through global metagenomics.</title>
        <authorList>
            <person name="Schulz F."/>
            <person name="Roux S."/>
            <person name="Paez-Espino D."/>
            <person name="Jungbluth S."/>
            <person name="Walsh D.A."/>
            <person name="Denef V.J."/>
            <person name="McMahon K.D."/>
            <person name="Konstantinidis K.T."/>
            <person name="Eloe-Fadrosh E.A."/>
            <person name="Kyrpides N.C."/>
            <person name="Woyke T."/>
        </authorList>
    </citation>
    <scope>NUCLEOTIDE SEQUENCE</scope>
    <source>
        <strain evidence="1">GVMAG-M-3300010160-60</strain>
    </source>
</reference>
<dbReference type="EMBL" id="MN739131">
    <property type="protein sequence ID" value="QHS90294.1"/>
    <property type="molecule type" value="Genomic_DNA"/>
</dbReference>
<evidence type="ECO:0008006" key="2">
    <source>
        <dbReference type="Google" id="ProtNLM"/>
    </source>
</evidence>
<evidence type="ECO:0000313" key="1">
    <source>
        <dbReference type="EMBL" id="QHS90294.1"/>
    </source>
</evidence>
<accession>A0A6C0BES2</accession>
<proteinExistence type="predicted"/>
<dbReference type="AlphaFoldDB" id="A0A6C0BES2"/>
<organism evidence="1">
    <name type="scientific">viral metagenome</name>
    <dbReference type="NCBI Taxonomy" id="1070528"/>
    <lineage>
        <taxon>unclassified sequences</taxon>
        <taxon>metagenomes</taxon>
        <taxon>organismal metagenomes</taxon>
    </lineage>
</organism>
<sequence>MTENIYTFDKKKKLANRIEKLKNKTYLHTIRKMIFDENPTATSRKSKTGYLMYFHNYTNDTYVHIENYLKSLEENKNKSIFGTNECYTDLDSVKTTNMESNDTDYETTRTRLRFSNQEKRLIKKRQYADDDIVPVLSLPNDSNKYDDNEE</sequence>
<name>A0A6C0BES2_9ZZZZ</name>
<protein>
    <recommendedName>
        <fullName evidence="2">NET domain-containing protein</fullName>
    </recommendedName>
</protein>